<gene>
    <name evidence="2" type="primary">AVEN_26030_1</name>
    <name evidence="2" type="ORF">CDAR_497041</name>
</gene>
<sequence length="761" mass="85901">MRTKHLVSTGAFSYVEQENTKRFALEKFCFKLNIYTLLYYTLLLSSTIAAPTTSNVSRESIPEKRPITKESKPTSPPSAIPSSLASLSLSSEESRPTESPTTLKSVLNPDNRFQATLATPMKPRKNKNDLFFCCSDDVSATDTVRRGKERERNTKSPVQKRGKTPESEEPFFERRPALLLRFFPDGTAVLISKFQLHLHVKPKQIKFDTVDEDTNLEEPLEYNPGVIYDDGKSYEVTYKRLEALPSGREKNLEELSEDDLNDSSVDTYDDEIDHSDHELVTPTISSTKLPELKNKQGKPSPIIENTDSPTTTSINTEPSANTTFSTETAKTTNTEETTPAMDDSPFFIMTAGEMSSLQQQYEPIQALPLKATTVQSFMKQDTTTVEQTTVTQTTPITTTLQTTTAPKTEDSAPSTEPTTTTTKCLSFKNQLSLVLSTEDNIDNSLLKKHILPTQDCNTSDGEPVNTFARLQSIDTTVTETTFTTTIYPATTETPTTASYTESNLVPYLSSRLSNNPSRPDVVVVTSLPVLIDLKNSRSKPVTDVPAWKEVTVGVVRDQQGQPLKPRYNNWTAHLRGLKKRTENKFWNELTTPRPDFKSQQRLPIQQNFQQSSSQVNRAFWTDLQRQRPTVMQNSRDKKSLNPPQTLPTSNTNTFPVWRNPGYNSNSRWNENINPDYHSIHDIRRTKALRSPQHNFEHQQEKKLVLSSGIQLKDKCHDDGKTRFLSENAICIAASTTKDELLHLISRESHEKNCVECYSKEE</sequence>
<evidence type="ECO:0000256" key="1">
    <source>
        <dbReference type="SAM" id="MobiDB-lite"/>
    </source>
</evidence>
<feature type="compositionally biased region" description="Polar residues" evidence="1">
    <location>
        <begin position="641"/>
        <end position="654"/>
    </location>
</feature>
<evidence type="ECO:0000313" key="3">
    <source>
        <dbReference type="Proteomes" id="UP001054837"/>
    </source>
</evidence>
<organism evidence="2 3">
    <name type="scientific">Caerostris darwini</name>
    <dbReference type="NCBI Taxonomy" id="1538125"/>
    <lineage>
        <taxon>Eukaryota</taxon>
        <taxon>Metazoa</taxon>
        <taxon>Ecdysozoa</taxon>
        <taxon>Arthropoda</taxon>
        <taxon>Chelicerata</taxon>
        <taxon>Arachnida</taxon>
        <taxon>Araneae</taxon>
        <taxon>Araneomorphae</taxon>
        <taxon>Entelegynae</taxon>
        <taxon>Araneoidea</taxon>
        <taxon>Araneidae</taxon>
        <taxon>Caerostris</taxon>
    </lineage>
</organism>
<feature type="region of interest" description="Disordered" evidence="1">
    <location>
        <begin position="625"/>
        <end position="657"/>
    </location>
</feature>
<keyword evidence="3" id="KW-1185">Reference proteome</keyword>
<feature type="compositionally biased region" description="Low complexity" evidence="1">
    <location>
        <begin position="322"/>
        <end position="338"/>
    </location>
</feature>
<feature type="region of interest" description="Disordered" evidence="1">
    <location>
        <begin position="142"/>
        <end position="170"/>
    </location>
</feature>
<feature type="compositionally biased region" description="Polar residues" evidence="1">
    <location>
        <begin position="303"/>
        <end position="321"/>
    </location>
</feature>
<reference evidence="2 3" key="1">
    <citation type="submission" date="2021-06" db="EMBL/GenBank/DDBJ databases">
        <title>Caerostris darwini draft genome.</title>
        <authorList>
            <person name="Kono N."/>
            <person name="Arakawa K."/>
        </authorList>
    </citation>
    <scope>NUCLEOTIDE SEQUENCE [LARGE SCALE GENOMIC DNA]</scope>
</reference>
<dbReference type="Proteomes" id="UP001054837">
    <property type="component" value="Unassembled WGS sequence"/>
</dbReference>
<name>A0AAV4S0M5_9ARAC</name>
<feature type="region of interest" description="Disordered" evidence="1">
    <location>
        <begin position="290"/>
        <end position="342"/>
    </location>
</feature>
<feature type="compositionally biased region" description="Basic and acidic residues" evidence="1">
    <location>
        <begin position="143"/>
        <end position="154"/>
    </location>
</feature>
<feature type="compositionally biased region" description="Low complexity" evidence="1">
    <location>
        <begin position="80"/>
        <end position="103"/>
    </location>
</feature>
<feature type="compositionally biased region" description="Basic and acidic residues" evidence="1">
    <location>
        <begin position="60"/>
        <end position="72"/>
    </location>
</feature>
<comment type="caution">
    <text evidence="2">The sequence shown here is derived from an EMBL/GenBank/DDBJ whole genome shotgun (WGS) entry which is preliminary data.</text>
</comment>
<feature type="compositionally biased region" description="Low complexity" evidence="1">
    <location>
        <begin position="411"/>
        <end position="421"/>
    </location>
</feature>
<dbReference type="AlphaFoldDB" id="A0AAV4S0M5"/>
<feature type="region of interest" description="Disordered" evidence="1">
    <location>
        <begin position="402"/>
        <end position="421"/>
    </location>
</feature>
<dbReference type="EMBL" id="BPLQ01007064">
    <property type="protein sequence ID" value="GIY27514.1"/>
    <property type="molecule type" value="Genomic_DNA"/>
</dbReference>
<proteinExistence type="predicted"/>
<accession>A0AAV4S0M5</accession>
<feature type="region of interest" description="Disordered" evidence="1">
    <location>
        <begin position="53"/>
        <end position="110"/>
    </location>
</feature>
<evidence type="ECO:0000313" key="2">
    <source>
        <dbReference type="EMBL" id="GIY27514.1"/>
    </source>
</evidence>
<protein>
    <submittedName>
        <fullName evidence="2">Uncharacterized protein</fullName>
    </submittedName>
</protein>